<keyword evidence="3" id="KW-1185">Reference proteome</keyword>
<comment type="caution">
    <text evidence="2">The sequence shown here is derived from an EMBL/GenBank/DDBJ whole genome shotgun (WGS) entry which is preliminary data.</text>
</comment>
<dbReference type="RefSeq" id="WP_181557560.1">
    <property type="nucleotide sequence ID" value="NZ_JACDUT010000022.1"/>
</dbReference>
<evidence type="ECO:0000313" key="3">
    <source>
        <dbReference type="Proteomes" id="UP000523087"/>
    </source>
</evidence>
<accession>A0A7V9ZAD7</accession>
<reference evidence="2 3" key="1">
    <citation type="submission" date="2020-07" db="EMBL/GenBank/DDBJ databases">
        <title>Genomic Encyclopedia of Type Strains, Phase IV (KMG-IV): sequencing the most valuable type-strain genomes for metagenomic binning, comparative biology and taxonomic classification.</title>
        <authorList>
            <person name="Goeker M."/>
        </authorList>
    </citation>
    <scope>NUCLEOTIDE SEQUENCE [LARGE SCALE GENOMIC DNA]</scope>
    <source>
        <strain evidence="2 3">DSM 15730</strain>
    </source>
</reference>
<name>A0A7V9ZAD7_9BACL</name>
<dbReference type="AlphaFoldDB" id="A0A7V9ZAD7"/>
<evidence type="ECO:0000313" key="2">
    <source>
        <dbReference type="EMBL" id="MBA2876915.1"/>
    </source>
</evidence>
<feature type="compositionally biased region" description="Basic and acidic residues" evidence="1">
    <location>
        <begin position="115"/>
        <end position="147"/>
    </location>
</feature>
<protein>
    <submittedName>
        <fullName evidence="2">Uncharacterized protein</fullName>
    </submittedName>
</protein>
<feature type="compositionally biased region" description="Polar residues" evidence="1">
    <location>
        <begin position="149"/>
        <end position="168"/>
    </location>
</feature>
<dbReference type="EMBL" id="JACDUT010000022">
    <property type="protein sequence ID" value="MBA2876915.1"/>
    <property type="molecule type" value="Genomic_DNA"/>
</dbReference>
<evidence type="ECO:0000256" key="1">
    <source>
        <dbReference type="SAM" id="MobiDB-lite"/>
    </source>
</evidence>
<proteinExistence type="predicted"/>
<gene>
    <name evidence="2" type="ORF">HNR31_003755</name>
</gene>
<dbReference type="Proteomes" id="UP000523087">
    <property type="component" value="Unassembled WGS sequence"/>
</dbReference>
<feature type="region of interest" description="Disordered" evidence="1">
    <location>
        <begin position="115"/>
        <end position="168"/>
    </location>
</feature>
<organism evidence="2 3">
    <name type="scientific">Thermaerobacillus caldiproteolyticus</name>
    <dbReference type="NCBI Taxonomy" id="247480"/>
    <lineage>
        <taxon>Bacteria</taxon>
        <taxon>Bacillati</taxon>
        <taxon>Bacillota</taxon>
        <taxon>Bacilli</taxon>
        <taxon>Bacillales</taxon>
        <taxon>Anoxybacillaceae</taxon>
        <taxon>Thermaerobacillus</taxon>
    </lineage>
</organism>
<sequence length="357" mass="41581">MKETMDIKGFVILPRLTFEDLREELLFTHFFIRANYKSNDTCDRGQLITSRKRLEDETGWSYGVIRGIITKLSEKGLIVSETLKQKRGLKITVVHYSEYQNLVNYDRRINNERYEQKLHPSENEKSKEHNKGKLEGNASREKGKAAQERTPNNENSKQMSNLSVKGSNNEKYNTLTEYLNTILNNSYNSIINSKKTLLQIIKEAPVKSYNLASKDDVVTFVDFVNKINVLSSEIEGNLLIDYFEMLRLQRRTCRISATVLAVLLEQISKYHVNQIRYALITHVRKHDDKREDYTLGILQNITIEQATRRLNDINPQDKRAYNTRVTPEIPAEIRAYREELKAKGLLGKPLRDIDFDF</sequence>